<dbReference type="InterPro" id="IPR045402">
    <property type="entry name" value="GAP1-N2"/>
</dbReference>
<proteinExistence type="predicted"/>
<gene>
    <name evidence="3" type="ORF">C5Y96_01745</name>
</gene>
<evidence type="ECO:0000313" key="4">
    <source>
        <dbReference type="Proteomes" id="UP000240009"/>
    </source>
</evidence>
<organism evidence="3 4">
    <name type="scientific">Blastopirellula marina</name>
    <dbReference type="NCBI Taxonomy" id="124"/>
    <lineage>
        <taxon>Bacteria</taxon>
        <taxon>Pseudomonadati</taxon>
        <taxon>Planctomycetota</taxon>
        <taxon>Planctomycetia</taxon>
        <taxon>Pirellulales</taxon>
        <taxon>Pirellulaceae</taxon>
        <taxon>Blastopirellula</taxon>
    </lineage>
</organism>
<name>A0A2S8G7T4_9BACT</name>
<evidence type="ECO:0000259" key="2">
    <source>
        <dbReference type="Pfam" id="PF20013"/>
    </source>
</evidence>
<evidence type="ECO:0000256" key="1">
    <source>
        <dbReference type="SAM" id="MobiDB-lite"/>
    </source>
</evidence>
<dbReference type="Pfam" id="PF20013">
    <property type="entry name" value="GAP1-N2"/>
    <property type="match status" value="1"/>
</dbReference>
<dbReference type="EMBL" id="PUIA01000014">
    <property type="protein sequence ID" value="PQO40321.1"/>
    <property type="molecule type" value="Genomic_DNA"/>
</dbReference>
<feature type="domain" description="GTPase-associated protein 1 N-terminal" evidence="2">
    <location>
        <begin position="29"/>
        <end position="152"/>
    </location>
</feature>
<sequence>MVTTMAPLSPKDLQVAPPRQNHSSGTIAVEQAIFTSARTSSKDGYQLVAWSPGISSEDARQLAVWGPAHDSMIADDPMDVSLNFHPLGDHKFCVSRTVLGSAEYSGRGGRQVYTHCFVLDADSFRRFHNDPFRVLSAALAIHDLRPGAKLPTDLPSLRMLPSGGPVDAGLIRFFDSPVQQQSLVAWTHHAMTSKKLMFTGGYNDRFLTVFFNLLPVSIRPSFSFSTRLRYSPRRNFKLIGLANDLEEQKKAARQEGCSVFQFDSPARTPEASRHPWATWVQVALCQREPDEAARMIGEVPLTTRLEDLSAVGNRLRVEMSAKKRNREMEPTPVAAAPLVIPEENTDRGELFVLVERALEGDVTALERLNATWCAQPDRQLEALRQDCARHFVNLSKEKHFEPGSKGAIAIEILSLILRVSL</sequence>
<accession>A0A2S8G7T4</accession>
<dbReference type="Proteomes" id="UP000240009">
    <property type="component" value="Unassembled WGS sequence"/>
</dbReference>
<reference evidence="3 4" key="1">
    <citation type="submission" date="2018-02" db="EMBL/GenBank/DDBJ databases">
        <title>Comparative genomes isolates from brazilian mangrove.</title>
        <authorList>
            <person name="Araujo J.E."/>
            <person name="Taketani R.G."/>
            <person name="Silva M.C.P."/>
            <person name="Loureco M.V."/>
            <person name="Andreote F.D."/>
        </authorList>
    </citation>
    <scope>NUCLEOTIDE SEQUENCE [LARGE SCALE GENOMIC DNA]</scope>
    <source>
        <strain evidence="3 4">HEX-2 MGV</strain>
    </source>
</reference>
<evidence type="ECO:0000313" key="3">
    <source>
        <dbReference type="EMBL" id="PQO40321.1"/>
    </source>
</evidence>
<feature type="region of interest" description="Disordered" evidence="1">
    <location>
        <begin position="1"/>
        <end position="21"/>
    </location>
</feature>
<dbReference type="AlphaFoldDB" id="A0A2S8G7T4"/>
<protein>
    <recommendedName>
        <fullName evidence="2">GTPase-associated protein 1 N-terminal domain-containing protein</fullName>
    </recommendedName>
</protein>
<comment type="caution">
    <text evidence="3">The sequence shown here is derived from an EMBL/GenBank/DDBJ whole genome shotgun (WGS) entry which is preliminary data.</text>
</comment>